<evidence type="ECO:0000256" key="1">
    <source>
        <dbReference type="SAM" id="MobiDB-lite"/>
    </source>
</evidence>
<dbReference type="Pfam" id="PF18856">
    <property type="entry name" value="baeRF_family12"/>
    <property type="match status" value="1"/>
</dbReference>
<accession>A0A7X6H1G1</accession>
<dbReference type="EMBL" id="JAAZQQ010000006">
    <property type="protein sequence ID" value="NKX46263.1"/>
    <property type="molecule type" value="Genomic_DNA"/>
</dbReference>
<protein>
    <submittedName>
        <fullName evidence="2">Host attachment protein</fullName>
    </submittedName>
</protein>
<dbReference type="AlphaFoldDB" id="A0A7X6H1G1"/>
<organism evidence="2 3">
    <name type="scientific">Roseicyclus persicicus</name>
    <dbReference type="NCBI Taxonomy" id="2650661"/>
    <lineage>
        <taxon>Bacteria</taxon>
        <taxon>Pseudomonadati</taxon>
        <taxon>Pseudomonadota</taxon>
        <taxon>Alphaproteobacteria</taxon>
        <taxon>Rhodobacterales</taxon>
        <taxon>Roseobacteraceae</taxon>
        <taxon>Roseicyclus</taxon>
    </lineage>
</organism>
<dbReference type="Proteomes" id="UP000526408">
    <property type="component" value="Unassembled WGS sequence"/>
</dbReference>
<evidence type="ECO:0000313" key="3">
    <source>
        <dbReference type="Proteomes" id="UP000526408"/>
    </source>
</evidence>
<name>A0A7X6H1G1_9RHOB</name>
<feature type="compositionally biased region" description="Basic and acidic residues" evidence="1">
    <location>
        <begin position="41"/>
        <end position="53"/>
    </location>
</feature>
<feature type="region of interest" description="Disordered" evidence="1">
    <location>
        <begin position="41"/>
        <end position="81"/>
    </location>
</feature>
<proteinExistence type="predicted"/>
<evidence type="ECO:0000313" key="2">
    <source>
        <dbReference type="EMBL" id="NKX46263.1"/>
    </source>
</evidence>
<gene>
    <name evidence="2" type="ORF">HCU73_16845</name>
</gene>
<keyword evidence="3" id="KW-1185">Reference proteome</keyword>
<reference evidence="2 3" key="1">
    <citation type="submission" date="2020-04" db="EMBL/GenBank/DDBJ databases">
        <authorList>
            <person name="Yoon J."/>
        </authorList>
    </citation>
    <scope>NUCLEOTIDE SEQUENCE [LARGE SCALE GENOMIC DNA]</scope>
    <source>
        <strain evidence="2 3">KMU-115</strain>
    </source>
</reference>
<dbReference type="InterPro" id="IPR041374">
    <property type="entry name" value="BaeRF_family12"/>
</dbReference>
<sequence length="164" mass="17399">MTPTPGKKTVASRSPLTNGTWVLVADGKKALLLENTGDAERPVLEVRRADRQDNPATRAQGTDRPGRFAGPGGGQHGTAAPTDWHQLAEDRFAHELAALLYRQAHAGGIDRLVLVAAPRLLGELRKALHAEVTARVVAELALDLTGQPVDEIARRIAAAAATRG</sequence>
<comment type="caution">
    <text evidence="2">The sequence shown here is derived from an EMBL/GenBank/DDBJ whole genome shotgun (WGS) entry which is preliminary data.</text>
</comment>